<dbReference type="GO" id="GO:0005886">
    <property type="term" value="C:plasma membrane"/>
    <property type="evidence" value="ECO:0007669"/>
    <property type="project" value="UniProtKB-SubCell"/>
</dbReference>
<dbReference type="SMART" id="SM00387">
    <property type="entry name" value="HATPase_c"/>
    <property type="match status" value="1"/>
</dbReference>
<evidence type="ECO:0000256" key="7">
    <source>
        <dbReference type="ARBA" id="ARBA00023012"/>
    </source>
</evidence>
<comment type="subcellular location">
    <subcellularLocation>
        <location evidence="1">Cell membrane</location>
        <topology evidence="1">Multi-pass membrane protein</topology>
    </subcellularLocation>
</comment>
<evidence type="ECO:0000313" key="10">
    <source>
        <dbReference type="EMBL" id="SIS23987.1"/>
    </source>
</evidence>
<dbReference type="Pfam" id="PF02518">
    <property type="entry name" value="HATPase_c"/>
    <property type="match status" value="1"/>
</dbReference>
<organism evidence="10 11">
    <name type="scientific">Microbispora rosea</name>
    <dbReference type="NCBI Taxonomy" id="58117"/>
    <lineage>
        <taxon>Bacteria</taxon>
        <taxon>Bacillati</taxon>
        <taxon>Actinomycetota</taxon>
        <taxon>Actinomycetes</taxon>
        <taxon>Streptosporangiales</taxon>
        <taxon>Streptosporangiaceae</taxon>
        <taxon>Microbispora</taxon>
    </lineage>
</organism>
<dbReference type="STRING" id="58117.SAMN05421833_14915"/>
<dbReference type="PANTHER" id="PTHR24421:SF37">
    <property type="entry name" value="SENSOR HISTIDINE KINASE NARS"/>
    <property type="match status" value="1"/>
</dbReference>
<keyword evidence="6" id="KW-1133">Transmembrane helix</keyword>
<evidence type="ECO:0000256" key="6">
    <source>
        <dbReference type="ARBA" id="ARBA00022989"/>
    </source>
</evidence>
<evidence type="ECO:0000256" key="5">
    <source>
        <dbReference type="ARBA" id="ARBA00022777"/>
    </source>
</evidence>
<dbReference type="Gene3D" id="3.30.565.10">
    <property type="entry name" value="Histidine kinase-like ATPase, C-terminal domain"/>
    <property type="match status" value="1"/>
</dbReference>
<keyword evidence="3" id="KW-0808">Transferase</keyword>
<dbReference type="CDD" id="cd16917">
    <property type="entry name" value="HATPase_UhpB-NarQ-NarX-like"/>
    <property type="match status" value="1"/>
</dbReference>
<dbReference type="PROSITE" id="PS50109">
    <property type="entry name" value="HIS_KIN"/>
    <property type="match status" value="1"/>
</dbReference>
<dbReference type="InterPro" id="IPR050482">
    <property type="entry name" value="Sensor_HK_TwoCompSys"/>
</dbReference>
<keyword evidence="2" id="KW-1003">Cell membrane</keyword>
<dbReference type="Proteomes" id="UP000186096">
    <property type="component" value="Unassembled WGS sequence"/>
</dbReference>
<name>A0A1N7HGG8_9ACTN</name>
<dbReference type="InterPro" id="IPR036890">
    <property type="entry name" value="HATPase_C_sf"/>
</dbReference>
<keyword evidence="8" id="KW-0472">Membrane</keyword>
<evidence type="ECO:0000256" key="2">
    <source>
        <dbReference type="ARBA" id="ARBA00022475"/>
    </source>
</evidence>
<dbReference type="InterPro" id="IPR005467">
    <property type="entry name" value="His_kinase_dom"/>
</dbReference>
<evidence type="ECO:0000259" key="9">
    <source>
        <dbReference type="PROSITE" id="PS50109"/>
    </source>
</evidence>
<dbReference type="InterPro" id="IPR011712">
    <property type="entry name" value="Sig_transdc_His_kin_sub3_dim/P"/>
</dbReference>
<dbReference type="SUPFAM" id="SSF55874">
    <property type="entry name" value="ATPase domain of HSP90 chaperone/DNA topoisomerase II/histidine kinase"/>
    <property type="match status" value="1"/>
</dbReference>
<reference evidence="11" key="1">
    <citation type="submission" date="2017-01" db="EMBL/GenBank/DDBJ databases">
        <authorList>
            <person name="Varghese N."/>
            <person name="Submissions S."/>
        </authorList>
    </citation>
    <scope>NUCLEOTIDE SEQUENCE [LARGE SCALE GENOMIC DNA]</scope>
    <source>
        <strain evidence="11">ATCC 12950</strain>
    </source>
</reference>
<protein>
    <submittedName>
        <fullName evidence="10">Histidine kinase-, DNA gyrase B-, and HSP90-like ATPase</fullName>
    </submittedName>
</protein>
<evidence type="ECO:0000313" key="11">
    <source>
        <dbReference type="Proteomes" id="UP000186096"/>
    </source>
</evidence>
<keyword evidence="4" id="KW-0812">Transmembrane</keyword>
<gene>
    <name evidence="10" type="ORF">SAMN05421833_14915</name>
</gene>
<dbReference type="GO" id="GO:0046983">
    <property type="term" value="F:protein dimerization activity"/>
    <property type="evidence" value="ECO:0007669"/>
    <property type="project" value="InterPro"/>
</dbReference>
<dbReference type="Gene3D" id="1.20.5.1930">
    <property type="match status" value="1"/>
</dbReference>
<keyword evidence="7" id="KW-0902">Two-component regulatory system</keyword>
<dbReference type="AlphaFoldDB" id="A0A1N7HGG8"/>
<dbReference type="EMBL" id="FTNI01000049">
    <property type="protein sequence ID" value="SIS23987.1"/>
    <property type="molecule type" value="Genomic_DNA"/>
</dbReference>
<dbReference type="PANTHER" id="PTHR24421">
    <property type="entry name" value="NITRATE/NITRITE SENSOR PROTEIN NARX-RELATED"/>
    <property type="match status" value="1"/>
</dbReference>
<evidence type="ECO:0000256" key="3">
    <source>
        <dbReference type="ARBA" id="ARBA00022679"/>
    </source>
</evidence>
<evidence type="ECO:0000256" key="1">
    <source>
        <dbReference type="ARBA" id="ARBA00004651"/>
    </source>
</evidence>
<evidence type="ECO:0000256" key="4">
    <source>
        <dbReference type="ARBA" id="ARBA00022692"/>
    </source>
</evidence>
<accession>A0A1N7HGG8</accession>
<feature type="domain" description="Histidine kinase" evidence="9">
    <location>
        <begin position="286"/>
        <end position="371"/>
    </location>
</feature>
<proteinExistence type="predicted"/>
<sequence length="374" mass="40970">MEALVRFLSEGPLAGDGELGPAVPDFEAFLEEHRSEILEAYARNLAALDSPISRDPIALRQAMANAEQILDDVAETLRAGTIKVGDSHKMIAWEVGVTRAASGVHPDESLRAASVWFQAVVTCLLERMPGDAESMRLLTLVVLGLERSITTRIREASASYSSFLLDKVHEAQVEERRRIARELHDRLGHGLSVAHRQLELYDLHRASKPATATAKVETAQQAILETMQNLRAVTSDLHPQEPLNSLEKALLYYLETVDMDEVDIRLRVSGDETWASPAVRDESFLILREATRNALKHGDPAKVLIRVAFAPHELRASVEDDGLGFAEGGRRSDGVGLLSMQERAAIIGGTTTITSRPGHGTHVELYVPFSGLPA</sequence>
<keyword evidence="5 10" id="KW-0418">Kinase</keyword>
<dbReference type="Pfam" id="PF07730">
    <property type="entry name" value="HisKA_3"/>
    <property type="match status" value="1"/>
</dbReference>
<keyword evidence="11" id="KW-1185">Reference proteome</keyword>
<dbReference type="InterPro" id="IPR003594">
    <property type="entry name" value="HATPase_dom"/>
</dbReference>
<evidence type="ECO:0000256" key="8">
    <source>
        <dbReference type="ARBA" id="ARBA00023136"/>
    </source>
</evidence>
<dbReference type="GO" id="GO:0000155">
    <property type="term" value="F:phosphorelay sensor kinase activity"/>
    <property type="evidence" value="ECO:0007669"/>
    <property type="project" value="InterPro"/>
</dbReference>